<feature type="compositionally biased region" description="Pro residues" evidence="1">
    <location>
        <begin position="11"/>
        <end position="32"/>
    </location>
</feature>
<name>A0A7J0DEP2_9ERIC</name>
<dbReference type="AlphaFoldDB" id="A0A7J0DEP2"/>
<reference evidence="3" key="1">
    <citation type="submission" date="2019-07" db="EMBL/GenBank/DDBJ databases">
        <title>De Novo Assembly of kiwifruit Actinidia rufa.</title>
        <authorList>
            <person name="Sugita-Konishi S."/>
            <person name="Sato K."/>
            <person name="Mori E."/>
            <person name="Abe Y."/>
            <person name="Kisaki G."/>
            <person name="Hamano K."/>
            <person name="Suezawa K."/>
            <person name="Otani M."/>
            <person name="Fukuda T."/>
            <person name="Manabe T."/>
            <person name="Gomi K."/>
            <person name="Tabuchi M."/>
            <person name="Akimitsu K."/>
            <person name="Kataoka I."/>
        </authorList>
    </citation>
    <scope>NUCLEOTIDE SEQUENCE [LARGE SCALE GENOMIC DNA]</scope>
    <source>
        <strain evidence="3">cv. Fuchu</strain>
    </source>
</reference>
<evidence type="ECO:0000313" key="3">
    <source>
        <dbReference type="Proteomes" id="UP000585474"/>
    </source>
</evidence>
<dbReference type="EMBL" id="BJWL01000193">
    <property type="protein sequence ID" value="GFS33689.1"/>
    <property type="molecule type" value="Genomic_DNA"/>
</dbReference>
<evidence type="ECO:0000256" key="1">
    <source>
        <dbReference type="SAM" id="MobiDB-lite"/>
    </source>
</evidence>
<sequence>MVHCRTQLRPSPIPHPHQPPLTGPPPLHPSPSPTLNHQSLLHQPPPSVRLESRLGFRSCANWVVDVDRRWECMWRRRRRRTVFVRREGGKGRRLMCVRRVGRWREVREPLNGSEQASSWVVAGGGRLFGFWEGVVEDGLFAK</sequence>
<gene>
    <name evidence="2" type="ORF">Acr_00g0030060</name>
</gene>
<protein>
    <submittedName>
        <fullName evidence="2">Uncharacterized protein</fullName>
    </submittedName>
</protein>
<dbReference type="Proteomes" id="UP000585474">
    <property type="component" value="Unassembled WGS sequence"/>
</dbReference>
<keyword evidence="3" id="KW-1185">Reference proteome</keyword>
<comment type="caution">
    <text evidence="2">The sequence shown here is derived from an EMBL/GenBank/DDBJ whole genome shotgun (WGS) entry which is preliminary data.</text>
</comment>
<evidence type="ECO:0000313" key="2">
    <source>
        <dbReference type="EMBL" id="GFS33689.1"/>
    </source>
</evidence>
<accession>A0A7J0DEP2</accession>
<organism evidence="2 3">
    <name type="scientific">Actinidia rufa</name>
    <dbReference type="NCBI Taxonomy" id="165716"/>
    <lineage>
        <taxon>Eukaryota</taxon>
        <taxon>Viridiplantae</taxon>
        <taxon>Streptophyta</taxon>
        <taxon>Embryophyta</taxon>
        <taxon>Tracheophyta</taxon>
        <taxon>Spermatophyta</taxon>
        <taxon>Magnoliopsida</taxon>
        <taxon>eudicotyledons</taxon>
        <taxon>Gunneridae</taxon>
        <taxon>Pentapetalae</taxon>
        <taxon>asterids</taxon>
        <taxon>Ericales</taxon>
        <taxon>Actinidiaceae</taxon>
        <taxon>Actinidia</taxon>
    </lineage>
</organism>
<feature type="region of interest" description="Disordered" evidence="1">
    <location>
        <begin position="1"/>
        <end position="44"/>
    </location>
</feature>
<proteinExistence type="predicted"/>